<sequence length="649" mass="69846">MDRDACDFDAQQQSAQRKGKGRAIAEDASETTPLLATSTSSLVRDDIPVSGGSSRRRLYLLLSTVFFTTLCVCVIALLVVIFLAYSYSSKVTNVAPERLLDRAVTLTEPQRIDVLNTTEGTIWLQVEGAVGIDADAALDTVLDGSSGTLQRWLGRWAIRQVGTVTVNTSEISVVSKAQHAELCSVLVPSIQLPLTIDRPQGSSWLTNVSFPVRISMTPNSTVLEEFVRTSWKDGYANVEASVANVSVYAGSEDESGWKRRLRVSRREVQYPIHYRIPSLPGLPSPGKNTPFPDLQDLVTLDKFYVNTRHHNVAITANATAVNPLPESWHMNIPAIPFTVFLPNSSSVNSSNDSTVIPIVTGNSLPFSLTHPNITLDLSASILQITQDSMPVISSFISTYLSGHSAPFVAGSPLLPSLHVPMVFPAPHPKPQVLRDVSIRNMHISLNGEVVLASGTVYARAVLPLGIRLSMDVERIWPDVLVFDGKVPDEGETRKYTESPEDLPQTLQYASAHKGKGSDIPRPPLPDPLPENAFARIRPGDWLPADSIALPIPSEDGSIDDGTSEYIVTADIENVPLEVLPGRQKLMSSFVAKVLFGPQGALAGVQGTAAVAALVDGLPVAGDGNEGGSGMVELLGLPFTGSFRVGKKAL</sequence>
<keyword evidence="2" id="KW-1133">Transmembrane helix</keyword>
<keyword evidence="2" id="KW-0472">Membrane</keyword>
<dbReference type="Proteomes" id="UP000053477">
    <property type="component" value="Unassembled WGS sequence"/>
</dbReference>
<proteinExistence type="predicted"/>
<dbReference type="EMBL" id="KQ085892">
    <property type="protein sequence ID" value="KLO18656.1"/>
    <property type="molecule type" value="Genomic_DNA"/>
</dbReference>
<protein>
    <submittedName>
        <fullName evidence="3">Uncharacterized protein</fullName>
    </submittedName>
</protein>
<evidence type="ECO:0000313" key="3">
    <source>
        <dbReference type="EMBL" id="KLO18656.1"/>
    </source>
</evidence>
<keyword evidence="2" id="KW-0812">Transmembrane</keyword>
<evidence type="ECO:0000256" key="1">
    <source>
        <dbReference type="SAM" id="MobiDB-lite"/>
    </source>
</evidence>
<dbReference type="OrthoDB" id="10039566at2759"/>
<keyword evidence="4" id="KW-1185">Reference proteome</keyword>
<evidence type="ECO:0000313" key="4">
    <source>
        <dbReference type="Proteomes" id="UP000053477"/>
    </source>
</evidence>
<accession>A0A0H2SNL6</accession>
<reference evidence="3 4" key="1">
    <citation type="submission" date="2015-04" db="EMBL/GenBank/DDBJ databases">
        <title>Complete genome sequence of Schizopora paradoxa KUC8140, a cosmopolitan wood degrader in East Asia.</title>
        <authorList>
            <consortium name="DOE Joint Genome Institute"/>
            <person name="Min B."/>
            <person name="Park H."/>
            <person name="Jang Y."/>
            <person name="Kim J.-J."/>
            <person name="Kim K.H."/>
            <person name="Pangilinan J."/>
            <person name="Lipzen A."/>
            <person name="Riley R."/>
            <person name="Grigoriev I.V."/>
            <person name="Spatafora J.W."/>
            <person name="Choi I.-G."/>
        </authorList>
    </citation>
    <scope>NUCLEOTIDE SEQUENCE [LARGE SCALE GENOMIC DNA]</scope>
    <source>
        <strain evidence="3 4">KUC8140</strain>
    </source>
</reference>
<feature type="transmembrane region" description="Helical" evidence="2">
    <location>
        <begin position="58"/>
        <end position="85"/>
    </location>
</feature>
<dbReference type="STRING" id="27342.A0A0H2SNL6"/>
<dbReference type="AlphaFoldDB" id="A0A0H2SNL6"/>
<gene>
    <name evidence="3" type="ORF">SCHPADRAFT_924921</name>
</gene>
<dbReference type="InParanoid" id="A0A0H2SNL6"/>
<evidence type="ECO:0000256" key="2">
    <source>
        <dbReference type="SAM" id="Phobius"/>
    </source>
</evidence>
<organism evidence="3 4">
    <name type="scientific">Schizopora paradoxa</name>
    <dbReference type="NCBI Taxonomy" id="27342"/>
    <lineage>
        <taxon>Eukaryota</taxon>
        <taxon>Fungi</taxon>
        <taxon>Dikarya</taxon>
        <taxon>Basidiomycota</taxon>
        <taxon>Agaricomycotina</taxon>
        <taxon>Agaricomycetes</taxon>
        <taxon>Hymenochaetales</taxon>
        <taxon>Schizoporaceae</taxon>
        <taxon>Schizopora</taxon>
    </lineage>
</organism>
<feature type="region of interest" description="Disordered" evidence="1">
    <location>
        <begin position="1"/>
        <end position="28"/>
    </location>
</feature>
<name>A0A0H2SNL6_9AGAM</name>